<keyword evidence="4" id="KW-0934">Plastid</keyword>
<dbReference type="EMBL" id="CM004389">
    <property type="protein sequence ID" value="OAY56001.1"/>
    <property type="molecule type" value="Genomic_DNA"/>
</dbReference>
<evidence type="ECO:0000256" key="2">
    <source>
        <dbReference type="ARBA" id="ARBA00022448"/>
    </source>
</evidence>
<comment type="similarity">
    <text evidence="16">Belongs to the TRAFAC class TrmE-Era-EngA-EngB-Septin-like GTPase superfamily. AIG1/Toc34/Toc159-like paraseptin GTPase family. TOC159 subfamily.</text>
</comment>
<evidence type="ECO:0000256" key="6">
    <source>
        <dbReference type="ARBA" id="ARBA00022723"/>
    </source>
</evidence>
<dbReference type="PANTHER" id="PTHR10903">
    <property type="entry name" value="GTPASE, IMAP FAMILY MEMBER-RELATED"/>
    <property type="match status" value="1"/>
</dbReference>
<evidence type="ECO:0000256" key="12">
    <source>
        <dbReference type="ARBA" id="ARBA00022989"/>
    </source>
</evidence>
<dbReference type="InterPro" id="IPR024283">
    <property type="entry name" value="TOC159_MAD"/>
</dbReference>
<evidence type="ECO:0000259" key="18">
    <source>
        <dbReference type="PROSITE" id="PS51720"/>
    </source>
</evidence>
<dbReference type="PANTHER" id="PTHR10903:SF127">
    <property type="entry name" value="TRANSLOCASE OF CHLOROPLAST 159, CHLOROPLASTIC-LIKE"/>
    <property type="match status" value="1"/>
</dbReference>
<dbReference type="InterPro" id="IPR045058">
    <property type="entry name" value="GIMA/IAN/Toc"/>
</dbReference>
<keyword evidence="11" id="KW-0653">Protein transport</keyword>
<dbReference type="GO" id="GO:0003924">
    <property type="term" value="F:GTPase activity"/>
    <property type="evidence" value="ECO:0000318"/>
    <property type="project" value="GO_Central"/>
</dbReference>
<comment type="cofactor">
    <cofactor evidence="1">
        <name>Mg(2+)</name>
        <dbReference type="ChEBI" id="CHEBI:18420"/>
    </cofactor>
</comment>
<dbReference type="GO" id="GO:0009707">
    <property type="term" value="C:chloroplast outer membrane"/>
    <property type="evidence" value="ECO:0000318"/>
    <property type="project" value="GO_Central"/>
</dbReference>
<keyword evidence="7" id="KW-0547">Nucleotide-binding</keyword>
<evidence type="ECO:0000256" key="16">
    <source>
        <dbReference type="ARBA" id="ARBA00023775"/>
    </source>
</evidence>
<evidence type="ECO:0000256" key="3">
    <source>
        <dbReference type="ARBA" id="ARBA00022528"/>
    </source>
</evidence>
<dbReference type="GO" id="GO:0045036">
    <property type="term" value="P:protein targeting to chloroplast"/>
    <property type="evidence" value="ECO:0000318"/>
    <property type="project" value="GO_Central"/>
</dbReference>
<dbReference type="NCBIfam" id="TIGR00993">
    <property type="entry name" value="3a0901s04IAP86"/>
    <property type="match status" value="1"/>
</dbReference>
<organism evidence="19">
    <name type="scientific">Manihot esculenta</name>
    <name type="common">Cassava</name>
    <name type="synonym">Jatropha manihot</name>
    <dbReference type="NCBI Taxonomy" id="3983"/>
    <lineage>
        <taxon>Eukaryota</taxon>
        <taxon>Viridiplantae</taxon>
        <taxon>Streptophyta</taxon>
        <taxon>Embryophyta</taxon>
        <taxon>Tracheophyta</taxon>
        <taxon>Spermatophyta</taxon>
        <taxon>Magnoliopsida</taxon>
        <taxon>eudicotyledons</taxon>
        <taxon>Gunneridae</taxon>
        <taxon>Pentapetalae</taxon>
        <taxon>rosids</taxon>
        <taxon>fabids</taxon>
        <taxon>Malpighiales</taxon>
        <taxon>Euphorbiaceae</taxon>
        <taxon>Crotonoideae</taxon>
        <taxon>Manihoteae</taxon>
        <taxon>Manihot</taxon>
    </lineage>
</organism>
<evidence type="ECO:0000256" key="7">
    <source>
        <dbReference type="ARBA" id="ARBA00022741"/>
    </source>
</evidence>
<dbReference type="Pfam" id="PF11886">
    <property type="entry name" value="TOC159_MAD"/>
    <property type="match status" value="1"/>
</dbReference>
<feature type="region of interest" description="Disordered" evidence="17">
    <location>
        <begin position="101"/>
        <end position="144"/>
    </location>
</feature>
<keyword evidence="12" id="KW-1133">Transmembrane helix</keyword>
<dbReference type="InterPro" id="IPR006703">
    <property type="entry name" value="G_AIG1"/>
</dbReference>
<evidence type="ECO:0000256" key="15">
    <source>
        <dbReference type="ARBA" id="ARBA00023766"/>
    </source>
</evidence>
<dbReference type="GO" id="GO:0045037">
    <property type="term" value="P:protein import into chloroplast stroma"/>
    <property type="evidence" value="ECO:0000318"/>
    <property type="project" value="GO_Central"/>
</dbReference>
<feature type="domain" description="AIG1-type G" evidence="18">
    <location>
        <begin position="755"/>
        <end position="993"/>
    </location>
</feature>
<dbReference type="STRING" id="3983.A0A251LD88"/>
<dbReference type="OrthoDB" id="8954335at2759"/>
<evidence type="ECO:0000256" key="14">
    <source>
        <dbReference type="ARBA" id="ARBA00023136"/>
    </source>
</evidence>
<evidence type="ECO:0000256" key="17">
    <source>
        <dbReference type="SAM" id="MobiDB-lite"/>
    </source>
</evidence>
<dbReference type="Gene3D" id="3.40.50.300">
    <property type="entry name" value="P-loop containing nucleotide triphosphate hydrolases"/>
    <property type="match status" value="1"/>
</dbReference>
<keyword evidence="5" id="KW-0812">Transmembrane</keyword>
<keyword evidence="14" id="KW-0472">Membrane</keyword>
<evidence type="ECO:0000256" key="10">
    <source>
        <dbReference type="ARBA" id="ARBA00022842"/>
    </source>
</evidence>
<evidence type="ECO:0000256" key="9">
    <source>
        <dbReference type="ARBA" id="ARBA00022805"/>
    </source>
</evidence>
<evidence type="ECO:0000256" key="11">
    <source>
        <dbReference type="ARBA" id="ARBA00022927"/>
    </source>
</evidence>
<dbReference type="PROSITE" id="PS51720">
    <property type="entry name" value="G_AIG1"/>
    <property type="match status" value="1"/>
</dbReference>
<evidence type="ECO:0000256" key="8">
    <source>
        <dbReference type="ARBA" id="ARBA00022801"/>
    </source>
</evidence>
<protein>
    <recommendedName>
        <fullName evidence="18">AIG1-type G domain-containing protein</fullName>
    </recommendedName>
</protein>
<dbReference type="GO" id="GO:0046872">
    <property type="term" value="F:metal ion binding"/>
    <property type="evidence" value="ECO:0007669"/>
    <property type="project" value="UniProtKB-KW"/>
</dbReference>
<reference evidence="19" key="1">
    <citation type="submission" date="2016-02" db="EMBL/GenBank/DDBJ databases">
        <title>WGS assembly of Manihot esculenta.</title>
        <authorList>
            <person name="Bredeson J.V."/>
            <person name="Prochnik S.E."/>
            <person name="Lyons J.B."/>
            <person name="Schmutz J."/>
            <person name="Grimwood J."/>
            <person name="Vrebalov J."/>
            <person name="Bart R.S."/>
            <person name="Amuge T."/>
            <person name="Ferguson M.E."/>
            <person name="Green R."/>
            <person name="Putnam N."/>
            <person name="Stites J."/>
            <person name="Rounsley S."/>
            <person name="Rokhsar D.S."/>
        </authorList>
    </citation>
    <scope>NUCLEOTIDE SEQUENCE [LARGE SCALE GENOMIC DNA]</scope>
    <source>
        <tissue evidence="19">Leaf</tissue>
    </source>
</reference>
<dbReference type="InterPro" id="IPR027417">
    <property type="entry name" value="P-loop_NTPase"/>
</dbReference>
<keyword evidence="9" id="KW-1002">Plastid outer membrane</keyword>
<keyword evidence="2" id="KW-0813">Transport</keyword>
<dbReference type="GO" id="GO:0005525">
    <property type="term" value="F:GTP binding"/>
    <property type="evidence" value="ECO:0007669"/>
    <property type="project" value="UniProtKB-KW"/>
</dbReference>
<proteinExistence type="inferred from homology"/>
<dbReference type="Pfam" id="PF04548">
    <property type="entry name" value="AIG1"/>
    <property type="match status" value="1"/>
</dbReference>
<feature type="region of interest" description="Disordered" evidence="17">
    <location>
        <begin position="1093"/>
        <end position="1117"/>
    </location>
</feature>
<evidence type="ECO:0000256" key="4">
    <source>
        <dbReference type="ARBA" id="ARBA00022640"/>
    </source>
</evidence>
<dbReference type="SUPFAM" id="SSF52540">
    <property type="entry name" value="P-loop containing nucleoside triphosphate hydrolases"/>
    <property type="match status" value="1"/>
</dbReference>
<evidence type="ECO:0000313" key="19">
    <source>
        <dbReference type="EMBL" id="OAY56001.1"/>
    </source>
</evidence>
<keyword evidence="8" id="KW-0378">Hydrolase</keyword>
<name>A0A251LD88_MANES</name>
<gene>
    <name evidence="19" type="ORF">MANES_03G195500</name>
</gene>
<keyword evidence="3" id="KW-0150">Chloroplast</keyword>
<dbReference type="EMBL" id="CM004389">
    <property type="protein sequence ID" value="OAY56000.1"/>
    <property type="molecule type" value="Genomic_DNA"/>
</dbReference>
<dbReference type="FunFam" id="3.40.50.300:FF:000413">
    <property type="entry name" value="Translocase of chloroplast 120, chloroplastic"/>
    <property type="match status" value="1"/>
</dbReference>
<dbReference type="InterPro" id="IPR005690">
    <property type="entry name" value="Toc86_159"/>
</dbReference>
<comment type="subcellular location">
    <subcellularLocation>
        <location evidence="15">Plastid</location>
        <location evidence="15">Chloroplast outer membrane</location>
        <topology evidence="15">Single-pass membrane protein</topology>
    </subcellularLocation>
</comment>
<keyword evidence="6" id="KW-0479">Metal-binding</keyword>
<feature type="compositionally biased region" description="Polar residues" evidence="17">
    <location>
        <begin position="117"/>
        <end position="131"/>
    </location>
</feature>
<accession>A0A251LD88</accession>
<evidence type="ECO:0000256" key="1">
    <source>
        <dbReference type="ARBA" id="ARBA00001946"/>
    </source>
</evidence>
<evidence type="ECO:0000256" key="13">
    <source>
        <dbReference type="ARBA" id="ARBA00023134"/>
    </source>
</evidence>
<keyword evidence="10" id="KW-0460">Magnesium</keyword>
<sequence>MASMPHVSLSKVQGSPSLSTSLLLPAASLPIRAPITPDDDSLDYESADYIDHAYSDTDTSSSIDHGSEEYVSCEEFESASEKFFAGDPDDEKPEESRILDKYQLSKPFVPNPDEESSGNSTVNEQESGVTNEHSHAVGSYSPDLQHNMPVAQLSMDEDDFEELISNEGDGRFSAIFIAPRVKVPAAEEDKDELLLRRDPYVVNKIELLPVEDNDDLLSGNSVRAADHSVPRCEDGKFAGKASPNGFVSVALTEDDSDVVTLEAQVEMENKENSEMKEKVKHVVDDLVSIELRKDGGQVVVPKASIEFSMESKDDAFLSQTGGDARQFVEERLQLDNLEQEKIERIGIDGHNRKSLENDFMDHVYEPCGASQLKEQIAEVINGCGDSCESEMNQVHNILPHIGELKGDGTILLKQQMSEIVNSFNHTFIDVINPDDESIQKIVPEPQEMKVEVVGVEEENAIDFMKGDKGRVFNGSLALEKGSEDASLVEYVDNAFEVNEIQTEDLLGDSDLPEICGGDRLEEASQGDTISLGIRDEANHDSEEVGGQKGLLSEGVEELIFEGTGNIENILSKLEKSSTSSPSPIADDFHDHQETVDGQIILDPDEKLETDKEHETKVFDSATLTLLKAATGAELDGDSTTETLVDSGVVSVGRPAGSGSSFDTISRASQSGMIKDVVNNDTGKEEKKMIEKIQHIRVKYLRLVQRLGHSLEDSIVTHVLHRLVLASGLHVHQESNLEDSKKMAAQLEAEGKDDLDFCLNILVIGKTGVGKSATINSIFGEKKAMVNAFESGTTRVGEIVGIIDGVRFRILDTPGLRSSMKEEATNRRILASIKKITKKYPPDVVLYVDRLDAHTRDLDLSLLASLTNSLTASVWRNAIVILTHAAATPPDGPFGSPLSFEVFVAQRSHSVQLAISQAVGDLRLMHPSMMRPVCLAENHPSCERNKEGQSILPNGQSWRPQLLLLCYSLKILSKVSSLTKPVDPFDHKKLFGLQLHLPLAHLVSSLLQSRPHPKLAAEQGGDDVDSDVELIDLSDSDGENEYDRLPPFKPLKKSQVNKLSRKQKKAYFDEYDYRVKLLQKKQWREEVKRLKVLKKKSKDSRREDVDQEDASPATVPVPMPEFVLPHSFDSDNPSYRYRMLEPAPQLLVRPVLDSKGWDHDCGYDGVSLEGNLALAGQFPGAFTVQITKDKKDFNIHLDSSISAKHGENGSTMAGFDIQTIGSQLGYILRSETKFKNFKINKTSAGISITKLSKNVATGLKIEDQIGIGKLLALVGNAGAVRSGGDTAYGANLEVHLKSKEFPVEQDESTLGLSLMKWRGDLGVMANLQSQFSIGRNSKMAINVGMNNRQSGQITIKTSSSELQIALISMIPMAISLLKSIYPGSDLRNRGDHQ</sequence>
<evidence type="ECO:0000256" key="5">
    <source>
        <dbReference type="ARBA" id="ARBA00022692"/>
    </source>
</evidence>
<keyword evidence="13" id="KW-0342">GTP-binding</keyword>